<keyword evidence="2" id="KW-1185">Reference proteome</keyword>
<sequence length="116" mass="13898">MAAVHNRKFDERPIVVLNEAGQPIGPTPALVREFSRFLGTMARDSKLAPLNYVTWHKVPKNKLDKMWNYVMEKYVVPIEGKRWVFATLNDLWRVHKSRLKKNHFYKYKTVQQRWEN</sequence>
<reference evidence="1" key="1">
    <citation type="submission" date="2022-07" db="EMBL/GenBank/DDBJ databases">
        <authorList>
            <person name="Macas J."/>
            <person name="Novak P."/>
            <person name="Neumann P."/>
        </authorList>
    </citation>
    <scope>NUCLEOTIDE SEQUENCE</scope>
</reference>
<evidence type="ECO:0000313" key="2">
    <source>
        <dbReference type="Proteomes" id="UP001152523"/>
    </source>
</evidence>
<name>A0AAV0EFJ3_9ASTE</name>
<protein>
    <submittedName>
        <fullName evidence="1">Uncharacterized protein</fullName>
    </submittedName>
</protein>
<evidence type="ECO:0000313" key="1">
    <source>
        <dbReference type="EMBL" id="CAH9122579.1"/>
    </source>
</evidence>
<feature type="non-terminal residue" evidence="1">
    <location>
        <position position="116"/>
    </location>
</feature>
<comment type="caution">
    <text evidence="1">The sequence shown here is derived from an EMBL/GenBank/DDBJ whole genome shotgun (WGS) entry which is preliminary data.</text>
</comment>
<dbReference type="AlphaFoldDB" id="A0AAV0EFJ3"/>
<dbReference type="PANTHER" id="PTHR33144">
    <property type="entry name" value="OS10G0409366 PROTEIN-RELATED"/>
    <property type="match status" value="1"/>
</dbReference>
<dbReference type="Proteomes" id="UP001152523">
    <property type="component" value="Unassembled WGS sequence"/>
</dbReference>
<dbReference type="EMBL" id="CAMAPF010000926">
    <property type="protein sequence ID" value="CAH9122579.1"/>
    <property type="molecule type" value="Genomic_DNA"/>
</dbReference>
<proteinExistence type="predicted"/>
<dbReference type="PANTHER" id="PTHR33144:SF16">
    <property type="entry name" value="OS02G0129000 PROTEIN"/>
    <property type="match status" value="1"/>
</dbReference>
<organism evidence="1 2">
    <name type="scientific">Cuscuta epithymum</name>
    <dbReference type="NCBI Taxonomy" id="186058"/>
    <lineage>
        <taxon>Eukaryota</taxon>
        <taxon>Viridiplantae</taxon>
        <taxon>Streptophyta</taxon>
        <taxon>Embryophyta</taxon>
        <taxon>Tracheophyta</taxon>
        <taxon>Spermatophyta</taxon>
        <taxon>Magnoliopsida</taxon>
        <taxon>eudicotyledons</taxon>
        <taxon>Gunneridae</taxon>
        <taxon>Pentapetalae</taxon>
        <taxon>asterids</taxon>
        <taxon>lamiids</taxon>
        <taxon>Solanales</taxon>
        <taxon>Convolvulaceae</taxon>
        <taxon>Cuscuteae</taxon>
        <taxon>Cuscuta</taxon>
        <taxon>Cuscuta subgen. Cuscuta</taxon>
    </lineage>
</organism>
<accession>A0AAV0EFJ3</accession>
<gene>
    <name evidence="1" type="ORF">CEPIT_LOCUS24570</name>
</gene>